<feature type="region of interest" description="Disordered" evidence="1">
    <location>
        <begin position="19"/>
        <end position="120"/>
    </location>
</feature>
<accession>A0A1E5R283</accession>
<reference evidence="4" key="1">
    <citation type="journal article" date="2016" name="Genome Announc.">
        <title>Genome sequences of three species of Hanseniaspora isolated from spontaneous wine fermentations.</title>
        <authorList>
            <person name="Sternes P.R."/>
            <person name="Lee D."/>
            <person name="Kutyna D.R."/>
            <person name="Borneman A.R."/>
        </authorList>
    </citation>
    <scope>NUCLEOTIDE SEQUENCE [LARGE SCALE GENOMIC DNA]</scope>
    <source>
        <strain evidence="4">AWRI3579</strain>
    </source>
</reference>
<comment type="caution">
    <text evidence="3">The sequence shown here is derived from an EMBL/GenBank/DDBJ whole genome shotgun (WGS) entry which is preliminary data.</text>
</comment>
<keyword evidence="2" id="KW-0732">Signal</keyword>
<sequence length="120" mass="13746">MAGLILAGVLQLVVLLKSERDKRKKNYLDKGDESDSDNESENIIIQEGGKKTKTSKAERNRRSILGRRNDRLRRRREERRNRRMNNVTTNTNNVTTNNTTNNTTNPTLNNPLDPPPPYSA</sequence>
<feature type="signal peptide" evidence="2">
    <location>
        <begin position="1"/>
        <end position="18"/>
    </location>
</feature>
<evidence type="ECO:0000256" key="1">
    <source>
        <dbReference type="SAM" id="MobiDB-lite"/>
    </source>
</evidence>
<evidence type="ECO:0000313" key="3">
    <source>
        <dbReference type="EMBL" id="OEJ80994.1"/>
    </source>
</evidence>
<gene>
    <name evidence="3" type="ORF">AWRI3579_g4199</name>
</gene>
<feature type="compositionally biased region" description="Basic residues" evidence="1">
    <location>
        <begin position="62"/>
        <end position="83"/>
    </location>
</feature>
<feature type="compositionally biased region" description="Basic and acidic residues" evidence="1">
    <location>
        <begin position="19"/>
        <end position="33"/>
    </location>
</feature>
<evidence type="ECO:0000256" key="2">
    <source>
        <dbReference type="SAM" id="SignalP"/>
    </source>
</evidence>
<feature type="chain" id="PRO_5009184568" evidence="2">
    <location>
        <begin position="19"/>
        <end position="120"/>
    </location>
</feature>
<feature type="compositionally biased region" description="Low complexity" evidence="1">
    <location>
        <begin position="84"/>
        <end position="110"/>
    </location>
</feature>
<dbReference type="EMBL" id="LPNM01000011">
    <property type="protein sequence ID" value="OEJ80994.1"/>
    <property type="molecule type" value="Genomic_DNA"/>
</dbReference>
<evidence type="ECO:0000313" key="4">
    <source>
        <dbReference type="Proteomes" id="UP000095728"/>
    </source>
</evidence>
<proteinExistence type="predicted"/>
<name>A0A1E5R283_9ASCO</name>
<dbReference type="Proteomes" id="UP000095728">
    <property type="component" value="Unassembled WGS sequence"/>
</dbReference>
<dbReference type="InParanoid" id="A0A1E5R283"/>
<protein>
    <submittedName>
        <fullName evidence="3">Uncharacterized protein</fullName>
    </submittedName>
</protein>
<organism evidence="3 4">
    <name type="scientific">Hanseniaspora osmophila</name>
    <dbReference type="NCBI Taxonomy" id="56408"/>
    <lineage>
        <taxon>Eukaryota</taxon>
        <taxon>Fungi</taxon>
        <taxon>Dikarya</taxon>
        <taxon>Ascomycota</taxon>
        <taxon>Saccharomycotina</taxon>
        <taxon>Saccharomycetes</taxon>
        <taxon>Saccharomycodales</taxon>
        <taxon>Saccharomycodaceae</taxon>
        <taxon>Hanseniaspora</taxon>
    </lineage>
</organism>
<keyword evidence="4" id="KW-1185">Reference proteome</keyword>
<dbReference type="AlphaFoldDB" id="A0A1E5R283"/>